<gene>
    <name evidence="1" type="ORF">AKO1_003913</name>
</gene>
<protein>
    <submittedName>
        <fullName evidence="1">Nucleic-acid-binding protein with Zn-ribbon domain</fullName>
    </submittedName>
</protein>
<dbReference type="Pfam" id="PF09855">
    <property type="entry name" value="Zn_ribbon_13"/>
    <property type="match status" value="1"/>
</dbReference>
<organism evidence="1 2">
    <name type="scientific">Acrasis kona</name>
    <dbReference type="NCBI Taxonomy" id="1008807"/>
    <lineage>
        <taxon>Eukaryota</taxon>
        <taxon>Discoba</taxon>
        <taxon>Heterolobosea</taxon>
        <taxon>Tetramitia</taxon>
        <taxon>Eutetramitia</taxon>
        <taxon>Acrasidae</taxon>
        <taxon>Acrasis</taxon>
    </lineage>
</organism>
<evidence type="ECO:0000313" key="2">
    <source>
        <dbReference type="Proteomes" id="UP001431209"/>
    </source>
</evidence>
<sequence>MLPVGDARAEDGFIARRDVSYASSNGRYADVSTINKVHEKNNQIINQEKFPFKCDKCGCTDYKKGESLSVGGFLSKILNIQTRRFVTISCEKCGHTEFYERFQNPIANIIDIFIR</sequence>
<dbReference type="EMBL" id="JAOPGA020001602">
    <property type="protein sequence ID" value="KAL0489778.1"/>
    <property type="molecule type" value="Genomic_DNA"/>
</dbReference>
<dbReference type="AlphaFoldDB" id="A0AAW2ZK64"/>
<evidence type="ECO:0000313" key="1">
    <source>
        <dbReference type="EMBL" id="KAL0489778.1"/>
    </source>
</evidence>
<accession>A0AAW2ZK64</accession>
<dbReference type="InterPro" id="IPR018652">
    <property type="entry name" value="DUF2082_NA-bd_Znr"/>
</dbReference>
<name>A0AAW2ZK64_9EUKA</name>
<dbReference type="Proteomes" id="UP001431209">
    <property type="component" value="Unassembled WGS sequence"/>
</dbReference>
<keyword evidence="2" id="KW-1185">Reference proteome</keyword>
<proteinExistence type="predicted"/>
<comment type="caution">
    <text evidence="1">The sequence shown here is derived from an EMBL/GenBank/DDBJ whole genome shotgun (WGS) entry which is preliminary data.</text>
</comment>
<reference evidence="1 2" key="1">
    <citation type="submission" date="2024-03" db="EMBL/GenBank/DDBJ databases">
        <title>The Acrasis kona genome and developmental transcriptomes reveal deep origins of eukaryotic multicellular pathways.</title>
        <authorList>
            <person name="Sheikh S."/>
            <person name="Fu C.-J."/>
            <person name="Brown M.W."/>
            <person name="Baldauf S.L."/>
        </authorList>
    </citation>
    <scope>NUCLEOTIDE SEQUENCE [LARGE SCALE GENOMIC DNA]</scope>
    <source>
        <strain evidence="1 2">ATCC MYA-3509</strain>
    </source>
</reference>